<dbReference type="InterPro" id="IPR005825">
    <property type="entry name" value="Ribosomal_uL24_CS"/>
</dbReference>
<dbReference type="GO" id="GO:0003723">
    <property type="term" value="F:RNA binding"/>
    <property type="evidence" value="ECO:0007669"/>
    <property type="project" value="InterPro"/>
</dbReference>
<evidence type="ECO:0000259" key="4">
    <source>
        <dbReference type="SMART" id="SM00739"/>
    </source>
</evidence>
<dbReference type="InterPro" id="IPR008991">
    <property type="entry name" value="Translation_prot_SH3-like_sf"/>
</dbReference>
<feature type="domain" description="KOW" evidence="4">
    <location>
        <begin position="117"/>
        <end position="144"/>
    </location>
</feature>
<reference evidence="5" key="1">
    <citation type="submission" date="2016-03" db="EMBL/GenBank/DDBJ databases">
        <title>Mechanisms controlling the formation of the plant cell surface in tip-growing cells are functionally conserved among land plants.</title>
        <authorList>
            <person name="Honkanen S."/>
            <person name="Jones V.A."/>
            <person name="Morieri G."/>
            <person name="Champion C."/>
            <person name="Hetherington A.J."/>
            <person name="Kelly S."/>
            <person name="Saint-Marcoux D."/>
            <person name="Proust H."/>
            <person name="Prescott H."/>
            <person name="Dolan L."/>
        </authorList>
    </citation>
    <scope>NUCLEOTIDE SEQUENCE [LARGE SCALE GENOMIC DNA]</scope>
    <source>
        <tissue evidence="5">Whole gametophyte</tissue>
    </source>
</reference>
<accession>A0A176W331</accession>
<gene>
    <name evidence="5" type="ORF">AXG93_1440s1090</name>
</gene>
<dbReference type="SUPFAM" id="SSF50104">
    <property type="entry name" value="Translation proteins SH3-like domain"/>
    <property type="match status" value="1"/>
</dbReference>
<name>A0A176W331_MARPO</name>
<dbReference type="CDD" id="cd06089">
    <property type="entry name" value="KOW_RPL26"/>
    <property type="match status" value="1"/>
</dbReference>
<keyword evidence="2" id="KW-0689">Ribosomal protein</keyword>
<proteinExistence type="inferred from homology"/>
<dbReference type="PROSITE" id="PS01108">
    <property type="entry name" value="RIBOSOMAL_L24"/>
    <property type="match status" value="1"/>
</dbReference>
<sequence length="236" mass="25687">MTESSRSGGGAHLGYPFDEPVPLSSSSLANGEQIGDERTLLLVTPGLAMATAALQTRVSSQGMAASCSSSFMGLALSPSRSLPFATLRRPLTISVELKRWERKEVKPNSLPVTQTVHVKVGDTVQVISGADKKKVGEVARVYTHNSKIIVKNINLKTKHVKGKSEGETGQIVQIEAPIHSSNVMLYSKEAKVKSRVGHKILEGGKKVRYLLKTGEVIDSAEEWKKINKKEKKEDKK</sequence>
<evidence type="ECO:0000313" key="5">
    <source>
        <dbReference type="EMBL" id="OAE27053.1"/>
    </source>
</evidence>
<dbReference type="Gene3D" id="2.30.30.30">
    <property type="match status" value="1"/>
</dbReference>
<dbReference type="GO" id="GO:0006412">
    <property type="term" value="P:translation"/>
    <property type="evidence" value="ECO:0007669"/>
    <property type="project" value="InterPro"/>
</dbReference>
<dbReference type="GO" id="GO:0005840">
    <property type="term" value="C:ribosome"/>
    <property type="evidence" value="ECO:0007669"/>
    <property type="project" value="UniProtKB-KW"/>
</dbReference>
<evidence type="ECO:0000313" key="6">
    <source>
        <dbReference type="Proteomes" id="UP000077202"/>
    </source>
</evidence>
<evidence type="ECO:0000256" key="3">
    <source>
        <dbReference type="ARBA" id="ARBA00023274"/>
    </source>
</evidence>
<dbReference type="EMBL" id="LVLJ01001998">
    <property type="protein sequence ID" value="OAE27053.1"/>
    <property type="molecule type" value="Genomic_DNA"/>
</dbReference>
<protein>
    <recommendedName>
        <fullName evidence="4">KOW domain-containing protein</fullName>
    </recommendedName>
</protein>
<dbReference type="AlphaFoldDB" id="A0A176W331"/>
<comment type="caution">
    <text evidence="5">The sequence shown here is derived from an EMBL/GenBank/DDBJ whole genome shotgun (WGS) entry which is preliminary data.</text>
</comment>
<dbReference type="HAMAP" id="MF_01326_B">
    <property type="entry name" value="Ribosomal_uL24_B"/>
    <property type="match status" value="1"/>
</dbReference>
<dbReference type="InterPro" id="IPR041988">
    <property type="entry name" value="Ribosomal_uL24_KOW"/>
</dbReference>
<dbReference type="GO" id="GO:0003735">
    <property type="term" value="F:structural constituent of ribosome"/>
    <property type="evidence" value="ECO:0007669"/>
    <property type="project" value="InterPro"/>
</dbReference>
<dbReference type="Pfam" id="PF17136">
    <property type="entry name" value="ribosomal_L24"/>
    <property type="match status" value="1"/>
</dbReference>
<keyword evidence="3" id="KW-0687">Ribonucleoprotein</keyword>
<dbReference type="InterPro" id="IPR014722">
    <property type="entry name" value="Rib_uL2_dom2"/>
</dbReference>
<comment type="similarity">
    <text evidence="1">Belongs to the universal ribosomal protein uL24 family.</text>
</comment>
<keyword evidence="6" id="KW-1185">Reference proteome</keyword>
<dbReference type="SMART" id="SM00739">
    <property type="entry name" value="KOW"/>
    <property type="match status" value="1"/>
</dbReference>
<dbReference type="NCBIfam" id="TIGR01079">
    <property type="entry name" value="rplX_bact"/>
    <property type="match status" value="1"/>
</dbReference>
<dbReference type="GO" id="GO:1990904">
    <property type="term" value="C:ribonucleoprotein complex"/>
    <property type="evidence" value="ECO:0007669"/>
    <property type="project" value="UniProtKB-KW"/>
</dbReference>
<dbReference type="InterPro" id="IPR003256">
    <property type="entry name" value="Ribosomal_uL24"/>
</dbReference>
<organism evidence="5 6">
    <name type="scientific">Marchantia polymorpha subsp. ruderalis</name>
    <dbReference type="NCBI Taxonomy" id="1480154"/>
    <lineage>
        <taxon>Eukaryota</taxon>
        <taxon>Viridiplantae</taxon>
        <taxon>Streptophyta</taxon>
        <taxon>Embryophyta</taxon>
        <taxon>Marchantiophyta</taxon>
        <taxon>Marchantiopsida</taxon>
        <taxon>Marchantiidae</taxon>
        <taxon>Marchantiales</taxon>
        <taxon>Marchantiaceae</taxon>
        <taxon>Marchantia</taxon>
    </lineage>
</organism>
<dbReference type="Proteomes" id="UP000077202">
    <property type="component" value="Unassembled WGS sequence"/>
</dbReference>
<evidence type="ECO:0000256" key="1">
    <source>
        <dbReference type="ARBA" id="ARBA00010618"/>
    </source>
</evidence>
<dbReference type="PANTHER" id="PTHR12903">
    <property type="entry name" value="MITOCHONDRIAL RIBOSOMAL PROTEIN L24"/>
    <property type="match status" value="1"/>
</dbReference>
<evidence type="ECO:0000256" key="2">
    <source>
        <dbReference type="ARBA" id="ARBA00022980"/>
    </source>
</evidence>
<dbReference type="InterPro" id="IPR005824">
    <property type="entry name" value="KOW"/>
</dbReference>
<dbReference type="InterPro" id="IPR057264">
    <property type="entry name" value="Ribosomal_uL24_C"/>
</dbReference>